<dbReference type="AlphaFoldDB" id="A0A1P8F9P9"/>
<dbReference type="STRING" id="1839801.Dform_01843"/>
<name>A0A1P8F9P9_9CHLR</name>
<dbReference type="KEGG" id="dfo:Dform_01843"/>
<dbReference type="EMBL" id="CP018258">
    <property type="protein sequence ID" value="APV45162.1"/>
    <property type="molecule type" value="Genomic_DNA"/>
</dbReference>
<sequence length="226" mass="25458">MCGTHKICAGNILPILENHENLEKKCHQMNLDARLQELNRRFTKLSAGETLFVRLTARAVVNGTANCTPVLPPGEELKGLLPLMTGAEKELYRAVLEVLETSLTSDTPAPRRKSGYSLRSRSIHPPVKDEQGKILANNPSEFARKHGLKYSGMLNGIDSLTAARDLSGDDLPYHFKVIKYDKDGIIVRKTAGRGYRTYSDEVDEWRRQEGLPPIKRPKHKIQRVFE</sequence>
<evidence type="ECO:0000313" key="2">
    <source>
        <dbReference type="Proteomes" id="UP000185934"/>
    </source>
</evidence>
<dbReference type="Proteomes" id="UP000185934">
    <property type="component" value="Chromosome"/>
</dbReference>
<gene>
    <name evidence="1" type="ORF">Dform_01843</name>
</gene>
<organism evidence="1 2">
    <name type="scientific">Dehalogenimonas formicexedens</name>
    <dbReference type="NCBI Taxonomy" id="1839801"/>
    <lineage>
        <taxon>Bacteria</taxon>
        <taxon>Bacillati</taxon>
        <taxon>Chloroflexota</taxon>
        <taxon>Dehalococcoidia</taxon>
        <taxon>Dehalococcoidales</taxon>
        <taxon>Dehalococcoidaceae</taxon>
        <taxon>Dehalogenimonas</taxon>
    </lineage>
</organism>
<protein>
    <submittedName>
        <fullName evidence="1">Uncharacterized protein</fullName>
    </submittedName>
</protein>
<evidence type="ECO:0000313" key="1">
    <source>
        <dbReference type="EMBL" id="APV45162.1"/>
    </source>
</evidence>
<reference evidence="2" key="1">
    <citation type="submission" date="2016-11" db="EMBL/GenBank/DDBJ databases">
        <title>Dehalogenimonas formicexedens sp. nov., a chlorinated alkane respiring bacterium isolated from contaminated groundwater.</title>
        <authorList>
            <person name="Key T.A."/>
            <person name="Bowman K.S."/>
            <person name="Lee I."/>
            <person name="Chun J."/>
            <person name="Albuquerque L."/>
            <person name="da Costa M.S."/>
            <person name="Rainey F.A."/>
            <person name="Moe W.M."/>
        </authorList>
    </citation>
    <scope>NUCLEOTIDE SEQUENCE [LARGE SCALE GENOMIC DNA]</scope>
    <source>
        <strain evidence="2">NSZ-14</strain>
    </source>
</reference>
<proteinExistence type="predicted"/>
<accession>A0A1P8F9P9</accession>
<keyword evidence="2" id="KW-1185">Reference proteome</keyword>